<dbReference type="OrthoDB" id="1496207at2"/>
<evidence type="ECO:0000256" key="1">
    <source>
        <dbReference type="SAM" id="Phobius"/>
    </source>
</evidence>
<dbReference type="STRING" id="1038014.SAMN04487910_1082"/>
<feature type="transmembrane region" description="Helical" evidence="1">
    <location>
        <begin position="12"/>
        <end position="30"/>
    </location>
</feature>
<evidence type="ECO:0000313" key="2">
    <source>
        <dbReference type="EMBL" id="SEK77316.1"/>
    </source>
</evidence>
<feature type="transmembrane region" description="Helical" evidence="1">
    <location>
        <begin position="215"/>
        <end position="231"/>
    </location>
</feature>
<dbReference type="RefSeq" id="WP_139195593.1">
    <property type="nucleotide sequence ID" value="NZ_FOAB01000002.1"/>
</dbReference>
<evidence type="ECO:0000313" key="3">
    <source>
        <dbReference type="Proteomes" id="UP000198521"/>
    </source>
</evidence>
<feature type="transmembrane region" description="Helical" evidence="1">
    <location>
        <begin position="90"/>
        <end position="110"/>
    </location>
</feature>
<proteinExistence type="predicted"/>
<keyword evidence="3" id="KW-1185">Reference proteome</keyword>
<feature type="transmembrane region" description="Helical" evidence="1">
    <location>
        <begin position="36"/>
        <end position="58"/>
    </location>
</feature>
<organism evidence="2 3">
    <name type="scientific">Aquimarina amphilecti</name>
    <dbReference type="NCBI Taxonomy" id="1038014"/>
    <lineage>
        <taxon>Bacteria</taxon>
        <taxon>Pseudomonadati</taxon>
        <taxon>Bacteroidota</taxon>
        <taxon>Flavobacteriia</taxon>
        <taxon>Flavobacteriales</taxon>
        <taxon>Flavobacteriaceae</taxon>
        <taxon>Aquimarina</taxon>
    </lineage>
</organism>
<reference evidence="2 3" key="1">
    <citation type="submission" date="2016-10" db="EMBL/GenBank/DDBJ databases">
        <authorList>
            <person name="de Groot N.N."/>
        </authorList>
    </citation>
    <scope>NUCLEOTIDE SEQUENCE [LARGE SCALE GENOMIC DNA]</scope>
    <source>
        <strain evidence="2 3">DSM 25232</strain>
    </source>
</reference>
<dbReference type="EMBL" id="FOAB01000002">
    <property type="protein sequence ID" value="SEK77316.1"/>
    <property type="molecule type" value="Genomic_DNA"/>
</dbReference>
<dbReference type="AlphaFoldDB" id="A0A1H7JSL9"/>
<feature type="transmembrane region" description="Helical" evidence="1">
    <location>
        <begin position="65"/>
        <end position="84"/>
    </location>
</feature>
<protein>
    <recommendedName>
        <fullName evidence="4">O-antigen ligase like membrane protein</fullName>
    </recommendedName>
</protein>
<feature type="transmembrane region" description="Helical" evidence="1">
    <location>
        <begin position="169"/>
        <end position="186"/>
    </location>
</feature>
<feature type="transmembrane region" description="Helical" evidence="1">
    <location>
        <begin position="238"/>
        <end position="257"/>
    </location>
</feature>
<evidence type="ECO:0008006" key="4">
    <source>
        <dbReference type="Google" id="ProtNLM"/>
    </source>
</evidence>
<keyword evidence="1" id="KW-1133">Transmembrane helix</keyword>
<feature type="transmembrane region" description="Helical" evidence="1">
    <location>
        <begin position="122"/>
        <end position="141"/>
    </location>
</feature>
<keyword evidence="1" id="KW-0472">Membrane</keyword>
<feature type="transmembrane region" description="Helical" evidence="1">
    <location>
        <begin position="351"/>
        <end position="367"/>
    </location>
</feature>
<dbReference type="Proteomes" id="UP000198521">
    <property type="component" value="Unassembled WGS sequence"/>
</dbReference>
<accession>A0A1H7JSL9</accession>
<keyword evidence="1" id="KW-0812">Transmembrane</keyword>
<feature type="transmembrane region" description="Helical" evidence="1">
    <location>
        <begin position="319"/>
        <end position="339"/>
    </location>
</feature>
<feature type="transmembrane region" description="Helical" evidence="1">
    <location>
        <begin position="193"/>
        <end position="209"/>
    </location>
</feature>
<gene>
    <name evidence="2" type="ORF">SAMN04487910_1082</name>
</gene>
<sequence length="398" mass="45703">MKISFNLEGVTFYIVLLLGIFNSVFRYYLLNTPFFPIVYISQLLMLIVVGIHFISFLNQVKVKRIFLVLAIMIFLALFVGVIYTKTILQVFMGVYILIPLFYGFVMYPFFERILNNKEFYTIILIIGILGVLLNVAFIFPWEGFKYEVYGKTIEGNRFWTSLGTRRLSGLGRSSFETAGYILFLGIMYILRNFKINLIWILAGIAIYFTDTKGILIAYVIISLLVVLWNYISDSSKKIALITILCINLALPLLSWSFSIDDITSVKFLRSFEMRLEGTWPEAYRLISESGNLLTGRGIGGIGVPQNIFEPELSHPGDNLFVYLIAIFGIGAFVIYGFLVRGVYNKEVTKTEIYKLFYILSMYVFGYGVTTNVIELPVMSICLGLVFRYWVDDKNYEIK</sequence>
<name>A0A1H7JSL9_AQUAM</name>